<dbReference type="AlphaFoldDB" id="A0A2P2NH06"/>
<sequence>MLGDHLFPIKCTDKTELTTIMLCVLWIQHKFLEGNKILSLTLSYSNHTYQNSK</sequence>
<evidence type="ECO:0000313" key="1">
    <source>
        <dbReference type="EMBL" id="MBX41757.1"/>
    </source>
</evidence>
<protein>
    <submittedName>
        <fullName evidence="1">Uncharacterized protein</fullName>
    </submittedName>
</protein>
<dbReference type="EMBL" id="GGEC01061273">
    <property type="protein sequence ID" value="MBX41757.1"/>
    <property type="molecule type" value="Transcribed_RNA"/>
</dbReference>
<organism evidence="1">
    <name type="scientific">Rhizophora mucronata</name>
    <name type="common">Asiatic mangrove</name>
    <dbReference type="NCBI Taxonomy" id="61149"/>
    <lineage>
        <taxon>Eukaryota</taxon>
        <taxon>Viridiplantae</taxon>
        <taxon>Streptophyta</taxon>
        <taxon>Embryophyta</taxon>
        <taxon>Tracheophyta</taxon>
        <taxon>Spermatophyta</taxon>
        <taxon>Magnoliopsida</taxon>
        <taxon>eudicotyledons</taxon>
        <taxon>Gunneridae</taxon>
        <taxon>Pentapetalae</taxon>
        <taxon>rosids</taxon>
        <taxon>fabids</taxon>
        <taxon>Malpighiales</taxon>
        <taxon>Rhizophoraceae</taxon>
        <taxon>Rhizophora</taxon>
    </lineage>
</organism>
<proteinExistence type="predicted"/>
<accession>A0A2P2NH06</accession>
<name>A0A2P2NH06_RHIMU</name>
<reference evidence="1" key="1">
    <citation type="submission" date="2018-02" db="EMBL/GenBank/DDBJ databases">
        <title>Rhizophora mucronata_Transcriptome.</title>
        <authorList>
            <person name="Meera S.P."/>
            <person name="Sreeshan A."/>
            <person name="Augustine A."/>
        </authorList>
    </citation>
    <scope>NUCLEOTIDE SEQUENCE</scope>
    <source>
        <tissue evidence="1">Leaf</tissue>
    </source>
</reference>